<reference evidence="8 9" key="1">
    <citation type="journal article" date="2010" name="DNA Res.">
        <title>Bacterial lifestyle in a deep-sea hydrothermal vent chimney revealed by the genome sequence of the thermophilic bacterium Deferribacter desulfuricans SSM1.</title>
        <authorList>
            <person name="Takaki Y."/>
            <person name="Shimamura S."/>
            <person name="Nakagawa S."/>
            <person name="Fukuhara Y."/>
            <person name="Horikawa H."/>
            <person name="Ankai A."/>
            <person name="Harada T."/>
            <person name="Hosoyama A."/>
            <person name="Oguchi A."/>
            <person name="Fukui S."/>
            <person name="Fujita N."/>
            <person name="Takami H."/>
            <person name="Takai K."/>
        </authorList>
    </citation>
    <scope>NUCLEOTIDE SEQUENCE [LARGE SCALE GENOMIC DNA]</scope>
    <source>
        <strain evidence="9">DSM 14783 / JCM 11476 / NBRC 101012 / SSM1</strain>
    </source>
</reference>
<dbReference type="OrthoDB" id="9777774at2"/>
<dbReference type="InterPro" id="IPR005524">
    <property type="entry name" value="DUF318"/>
</dbReference>
<keyword evidence="3" id="KW-1003">Cell membrane</keyword>
<feature type="transmembrane region" description="Helical" evidence="7">
    <location>
        <begin position="150"/>
        <end position="168"/>
    </location>
</feature>
<keyword evidence="5 7" id="KW-1133">Transmembrane helix</keyword>
<sequence>MDKKERNAFLTLLALFLIFYFIPFHSEKYQKAVIEAVLMLQEYVREHTLTCLIPALFIAGGISSFVSQASVIKYFGREAKKIVSYSVASVSGVILAVCSCTILPLFAGIYSRGAGIGPATAFVYSGPAINVLAIVLTARILGWRLGLARAIGAITFAIVIGLIMELFFGKEDAERVNNIPSASISGKERPLYKDILFFAMLVAILIFATWAKPNKFGTLFSFIYGIKWWLVFLALIGLLVIVFRWFQKEERIAWLSETWEYSKQIIPLLFIGVLIAGFLLGRPNSGNGIIPKEIVENLVGGNSFRANFFSSVVGAFMYFATLTEVPILQGLLGAGMGKGPALALLLSGPALSLPNMLVIRSVIGTKKTIVYVVLVVIMSTFAGIIFGSF</sequence>
<evidence type="ECO:0000256" key="1">
    <source>
        <dbReference type="ARBA" id="ARBA00004651"/>
    </source>
</evidence>
<comment type="subcellular location">
    <subcellularLocation>
        <location evidence="1">Cell membrane</location>
        <topology evidence="1">Multi-pass membrane protein</topology>
    </subcellularLocation>
</comment>
<evidence type="ECO:0008006" key="10">
    <source>
        <dbReference type="Google" id="ProtNLM"/>
    </source>
</evidence>
<dbReference type="eggNOG" id="COG0701">
    <property type="taxonomic scope" value="Bacteria"/>
</dbReference>
<evidence type="ECO:0000256" key="5">
    <source>
        <dbReference type="ARBA" id="ARBA00022989"/>
    </source>
</evidence>
<dbReference type="Pfam" id="PF03773">
    <property type="entry name" value="ArsP_1"/>
    <property type="match status" value="1"/>
</dbReference>
<dbReference type="STRING" id="639282.DEFDS_1672"/>
<evidence type="ECO:0000256" key="4">
    <source>
        <dbReference type="ARBA" id="ARBA00022692"/>
    </source>
</evidence>
<organism evidence="8 9">
    <name type="scientific">Deferribacter desulfuricans (strain DSM 14783 / JCM 11476 / NBRC 101012 / SSM1)</name>
    <dbReference type="NCBI Taxonomy" id="639282"/>
    <lineage>
        <taxon>Bacteria</taxon>
        <taxon>Pseudomonadati</taxon>
        <taxon>Deferribacterota</taxon>
        <taxon>Deferribacteres</taxon>
        <taxon>Deferribacterales</taxon>
        <taxon>Deferribacteraceae</taxon>
        <taxon>Deferribacter</taxon>
    </lineage>
</organism>
<evidence type="ECO:0000256" key="3">
    <source>
        <dbReference type="ARBA" id="ARBA00022475"/>
    </source>
</evidence>
<evidence type="ECO:0000313" key="9">
    <source>
        <dbReference type="Proteomes" id="UP000001520"/>
    </source>
</evidence>
<keyword evidence="4 7" id="KW-0812">Transmembrane</keyword>
<protein>
    <recommendedName>
        <fullName evidence="10">Permease</fullName>
    </recommendedName>
</protein>
<comment type="similarity">
    <text evidence="2">Belongs to the UPF0718 family.</text>
</comment>
<dbReference type="Proteomes" id="UP000001520">
    <property type="component" value="Chromosome"/>
</dbReference>
<feature type="transmembrane region" description="Helical" evidence="7">
    <location>
        <begin position="52"/>
        <end position="75"/>
    </location>
</feature>
<feature type="transmembrane region" description="Helical" evidence="7">
    <location>
        <begin position="116"/>
        <end position="138"/>
    </location>
</feature>
<keyword evidence="6 7" id="KW-0472">Membrane</keyword>
<dbReference type="GO" id="GO:0005886">
    <property type="term" value="C:plasma membrane"/>
    <property type="evidence" value="ECO:0007669"/>
    <property type="project" value="UniProtKB-SubCell"/>
</dbReference>
<feature type="transmembrane region" description="Helical" evidence="7">
    <location>
        <begin position="304"/>
        <end position="321"/>
    </location>
</feature>
<dbReference type="RefSeq" id="WP_013008374.1">
    <property type="nucleotide sequence ID" value="NC_013939.1"/>
</dbReference>
<proteinExistence type="inferred from homology"/>
<dbReference type="PANTHER" id="PTHR43299">
    <property type="entry name" value="UPF0718 PROTEIN YRAQ"/>
    <property type="match status" value="1"/>
</dbReference>
<dbReference type="KEGG" id="ddf:DEFDS_1672"/>
<gene>
    <name evidence="8" type="ordered locus">DEFDS_1672</name>
</gene>
<evidence type="ECO:0000256" key="7">
    <source>
        <dbReference type="SAM" id="Phobius"/>
    </source>
</evidence>
<feature type="transmembrane region" description="Helical" evidence="7">
    <location>
        <begin position="369"/>
        <end position="388"/>
    </location>
</feature>
<feature type="transmembrane region" description="Helical" evidence="7">
    <location>
        <begin position="265"/>
        <end position="283"/>
    </location>
</feature>
<evidence type="ECO:0000256" key="6">
    <source>
        <dbReference type="ARBA" id="ARBA00023136"/>
    </source>
</evidence>
<name>D3P8T8_DEFDS</name>
<feature type="transmembrane region" description="Helical" evidence="7">
    <location>
        <begin position="223"/>
        <end position="245"/>
    </location>
</feature>
<dbReference type="HOGENOM" id="CLU_058185_0_0_0"/>
<feature type="transmembrane region" description="Helical" evidence="7">
    <location>
        <begin position="87"/>
        <end position="110"/>
    </location>
</feature>
<feature type="transmembrane region" description="Helical" evidence="7">
    <location>
        <begin position="195"/>
        <end position="211"/>
    </location>
</feature>
<dbReference type="PANTHER" id="PTHR43299:SF1">
    <property type="entry name" value="UPF0718 PROTEIN YRAQ"/>
    <property type="match status" value="1"/>
</dbReference>
<feature type="transmembrane region" description="Helical" evidence="7">
    <location>
        <begin position="341"/>
        <end position="362"/>
    </location>
</feature>
<evidence type="ECO:0000313" key="8">
    <source>
        <dbReference type="EMBL" id="BAI81128.1"/>
    </source>
</evidence>
<keyword evidence="9" id="KW-1185">Reference proteome</keyword>
<dbReference type="EMBL" id="AP011529">
    <property type="protein sequence ID" value="BAI81128.1"/>
    <property type="molecule type" value="Genomic_DNA"/>
</dbReference>
<accession>D3P8T8</accession>
<dbReference type="AlphaFoldDB" id="D3P8T8"/>
<evidence type="ECO:0000256" key="2">
    <source>
        <dbReference type="ARBA" id="ARBA00006386"/>
    </source>
</evidence>